<dbReference type="PANTHER" id="PTHR21503:SF52">
    <property type="entry name" value="F-BOX DOMAIN-CONTAINING PROTEIN"/>
    <property type="match status" value="1"/>
</dbReference>
<dbReference type="InterPro" id="IPR001810">
    <property type="entry name" value="F-box_dom"/>
</dbReference>
<reference evidence="3" key="1">
    <citation type="submission" date="2017-10" db="EMBL/GenBank/DDBJ databases">
        <title>Rapid genome shrinkage in a self-fertile nematode reveals novel sperm competition proteins.</title>
        <authorList>
            <person name="Yin D."/>
            <person name="Schwarz E.M."/>
            <person name="Thomas C.G."/>
            <person name="Felde R.L."/>
            <person name="Korf I.F."/>
            <person name="Cutter A.D."/>
            <person name="Schartner C.M."/>
            <person name="Ralston E.J."/>
            <person name="Meyer B.J."/>
            <person name="Haag E.S."/>
        </authorList>
    </citation>
    <scope>NUCLEOTIDE SEQUENCE [LARGE SCALE GENOMIC DNA]</scope>
    <source>
        <strain evidence="3">JU1422</strain>
    </source>
</reference>
<dbReference type="PANTHER" id="PTHR21503">
    <property type="entry name" value="F-BOX-CONTAINING HYPOTHETICAL PROTEIN C.ELEGANS"/>
    <property type="match status" value="1"/>
</dbReference>
<evidence type="ECO:0000313" key="3">
    <source>
        <dbReference type="Proteomes" id="UP000230233"/>
    </source>
</evidence>
<dbReference type="AlphaFoldDB" id="A0A2G5VRG7"/>
<dbReference type="Pfam" id="PF07735">
    <property type="entry name" value="FBA_2"/>
    <property type="match status" value="1"/>
</dbReference>
<feature type="domain" description="F-box" evidence="1">
    <location>
        <begin position="361"/>
        <end position="384"/>
    </location>
</feature>
<organism evidence="2 3">
    <name type="scientific">Caenorhabditis nigoni</name>
    <dbReference type="NCBI Taxonomy" id="1611254"/>
    <lineage>
        <taxon>Eukaryota</taxon>
        <taxon>Metazoa</taxon>
        <taxon>Ecdysozoa</taxon>
        <taxon>Nematoda</taxon>
        <taxon>Chromadorea</taxon>
        <taxon>Rhabditida</taxon>
        <taxon>Rhabditina</taxon>
        <taxon>Rhabditomorpha</taxon>
        <taxon>Rhabditoidea</taxon>
        <taxon>Rhabditidae</taxon>
        <taxon>Peloderinae</taxon>
        <taxon>Caenorhabditis</taxon>
    </lineage>
</organism>
<accession>A0A2G5VRG7</accession>
<comment type="caution">
    <text evidence="2">The sequence shown here is derived from an EMBL/GenBank/DDBJ whole genome shotgun (WGS) entry which is preliminary data.</text>
</comment>
<protein>
    <recommendedName>
        <fullName evidence="1">F-box domain-containing protein</fullName>
    </recommendedName>
</protein>
<proteinExistence type="predicted"/>
<dbReference type="InterPro" id="IPR012885">
    <property type="entry name" value="F-box_Sdz-33"/>
</dbReference>
<gene>
    <name evidence="2" type="primary">Cnig_chr_I.g3684</name>
    <name evidence="2" type="ORF">B9Z55_003684</name>
</gene>
<evidence type="ECO:0000313" key="2">
    <source>
        <dbReference type="EMBL" id="PIC54425.1"/>
    </source>
</evidence>
<dbReference type="OrthoDB" id="5885272at2759"/>
<dbReference type="Pfam" id="PF00646">
    <property type="entry name" value="F-box"/>
    <property type="match status" value="1"/>
</dbReference>
<dbReference type="EMBL" id="PDUG01000001">
    <property type="protein sequence ID" value="PIC54425.1"/>
    <property type="molecule type" value="Genomic_DNA"/>
</dbReference>
<feature type="domain" description="F-box" evidence="1">
    <location>
        <begin position="2"/>
        <end position="50"/>
    </location>
</feature>
<dbReference type="PROSITE" id="PS50181">
    <property type="entry name" value="FBOX"/>
    <property type="match status" value="2"/>
</dbReference>
<dbReference type="Proteomes" id="UP000230233">
    <property type="component" value="Chromosome I"/>
</dbReference>
<sequence>MPIALLKFPTDLLGDVFKLCDPFELYKLSKCSKRTQRSIMLGGRKNWKIRFNAGSSKKVYVNGLHYNYDKNEVVLYVDNLIYIFEKAAKPEDVFITEHVGRGRNHFQPEGYMSIQCPDIDLELFSNLLVTFGISIVDRLKIDFRSFESFSNIADILIGRNIEIKEFCVEEAETRKVIDAVNYMPLINQMNITQRFECQQRFLRRYNYQLDTFPNKIIINWSFWFNIDQLLNNRSARIKLWESKLSNQDINMFFEKWKKAGTFPNLRYLEIDSIKFDNKSPILEMIPPIEQKRPRIEIRDGRNVIEGITDAVQVTKDDGTVGYLRVELGTNPRLYFLVANPADTVRYRHGRSGMTCDLLQMPIALLKFPTDLLRDVFKFCDPFEL</sequence>
<name>A0A2G5VRG7_9PELO</name>
<evidence type="ECO:0000259" key="1">
    <source>
        <dbReference type="PROSITE" id="PS50181"/>
    </source>
</evidence>
<keyword evidence="3" id="KW-1185">Reference proteome</keyword>